<keyword evidence="2" id="KW-1185">Reference proteome</keyword>
<proteinExistence type="predicted"/>
<reference evidence="1 2" key="1">
    <citation type="submission" date="2024-02" db="EMBL/GenBank/DDBJ databases">
        <authorList>
            <person name="Vignale AGUSTIN F."/>
            <person name="Sosa J E."/>
            <person name="Modenutti C."/>
        </authorList>
    </citation>
    <scope>NUCLEOTIDE SEQUENCE [LARGE SCALE GENOMIC DNA]</scope>
</reference>
<dbReference type="AlphaFoldDB" id="A0ABC8SWQ0"/>
<organism evidence="1 2">
    <name type="scientific">Ilex paraguariensis</name>
    <name type="common">yerba mate</name>
    <dbReference type="NCBI Taxonomy" id="185542"/>
    <lineage>
        <taxon>Eukaryota</taxon>
        <taxon>Viridiplantae</taxon>
        <taxon>Streptophyta</taxon>
        <taxon>Embryophyta</taxon>
        <taxon>Tracheophyta</taxon>
        <taxon>Spermatophyta</taxon>
        <taxon>Magnoliopsida</taxon>
        <taxon>eudicotyledons</taxon>
        <taxon>Gunneridae</taxon>
        <taxon>Pentapetalae</taxon>
        <taxon>asterids</taxon>
        <taxon>campanulids</taxon>
        <taxon>Aquifoliales</taxon>
        <taxon>Aquifoliaceae</taxon>
        <taxon>Ilex</taxon>
    </lineage>
</organism>
<evidence type="ECO:0000313" key="2">
    <source>
        <dbReference type="Proteomes" id="UP001642360"/>
    </source>
</evidence>
<sequence>MGFDADFIYYYEKEKAQIMLGMVTPQMLQMQNIRQASAPLLKRSLQDSERGQWPAVQNLPRLPSLLQSKMQFGVMPQSQEGQVNQYLSQLPTWSHIQLPQLAQHQVLQQGSLPGQSVVSTIPSTRTQQLGNLSVRSQIQVANSTSLKQEVEPLLHCPLGHNAQLTSSSMLSAITQDSNRPPQVINDSTLSHRVDTYPSLSSDITEKADMVHDSSDQMKRPSKLVKLEDGRRNTFLGPDVNVSTVSGPSQVFGFSGNQNPKPQEALGSEKQAPEVICSCWGHQKSASIYFGFVCLSSMHSFF</sequence>
<evidence type="ECO:0000313" key="1">
    <source>
        <dbReference type="EMBL" id="CAK9161539.1"/>
    </source>
</evidence>
<dbReference type="EMBL" id="CAUOFW020003695">
    <property type="protein sequence ID" value="CAK9161539.1"/>
    <property type="molecule type" value="Genomic_DNA"/>
</dbReference>
<gene>
    <name evidence="1" type="ORF">ILEXP_LOCUS30345</name>
</gene>
<protein>
    <submittedName>
        <fullName evidence="1">Uncharacterized protein</fullName>
    </submittedName>
</protein>
<accession>A0ABC8SWQ0</accession>
<dbReference type="Proteomes" id="UP001642360">
    <property type="component" value="Unassembled WGS sequence"/>
</dbReference>
<comment type="caution">
    <text evidence="1">The sequence shown here is derived from an EMBL/GenBank/DDBJ whole genome shotgun (WGS) entry which is preliminary data.</text>
</comment>
<name>A0ABC8SWQ0_9AQUA</name>